<proteinExistence type="predicted"/>
<dbReference type="KEGG" id="mcub:MCBB_0594"/>
<dbReference type="AlphaFoldDB" id="A0A1D3L0S6"/>
<evidence type="ECO:0000313" key="2">
    <source>
        <dbReference type="Proteomes" id="UP000094707"/>
    </source>
</evidence>
<gene>
    <name evidence="1" type="ORF">MCBB_0594</name>
</gene>
<organism evidence="1 2">
    <name type="scientific">Methanobacterium congolense</name>
    <dbReference type="NCBI Taxonomy" id="118062"/>
    <lineage>
        <taxon>Archaea</taxon>
        <taxon>Methanobacteriati</taxon>
        <taxon>Methanobacteriota</taxon>
        <taxon>Methanomada group</taxon>
        <taxon>Methanobacteria</taxon>
        <taxon>Methanobacteriales</taxon>
        <taxon>Methanobacteriaceae</taxon>
        <taxon>Methanobacterium</taxon>
    </lineage>
</organism>
<keyword evidence="2" id="KW-1185">Reference proteome</keyword>
<accession>A0A1D3L0S6</accession>
<reference evidence="1 2" key="1">
    <citation type="submission" date="2016-08" db="EMBL/GenBank/DDBJ databases">
        <authorList>
            <person name="Seilhamer J.J."/>
        </authorList>
    </citation>
    <scope>NUCLEOTIDE SEQUENCE [LARGE SCALE GENOMIC DNA]</scope>
    <source>
        <strain evidence="1">Buetzberg</strain>
    </source>
</reference>
<dbReference type="RefSeq" id="WP_071906362.1">
    <property type="nucleotide sequence ID" value="NZ_LT607756.1"/>
</dbReference>
<dbReference type="GeneID" id="30411450"/>
<evidence type="ECO:0000313" key="1">
    <source>
        <dbReference type="EMBL" id="SCG85168.1"/>
    </source>
</evidence>
<sequence>MTRYEELSKAANKAQTEREENLFECKRFLIGLREGFVEYLQCPDDAFKFADAINLEESNLNEAIHTMDNFFHIGFLLTIPENLERKYPNQTLKYGLKLKKKEEAFIVKLHNDETEFKIHKDNPEKFKEFYEYLFNEIMEIYEEEFKTFFSK</sequence>
<dbReference type="EMBL" id="LT607756">
    <property type="protein sequence ID" value="SCG85168.1"/>
    <property type="molecule type" value="Genomic_DNA"/>
</dbReference>
<name>A0A1D3L0S6_9EURY</name>
<protein>
    <submittedName>
        <fullName evidence="1">PH domain</fullName>
    </submittedName>
</protein>
<dbReference type="Proteomes" id="UP000094707">
    <property type="component" value="Chromosome I"/>
</dbReference>